<proteinExistence type="predicted"/>
<feature type="compositionally biased region" description="Polar residues" evidence="1">
    <location>
        <begin position="1"/>
        <end position="10"/>
    </location>
</feature>
<feature type="region of interest" description="Disordered" evidence="1">
    <location>
        <begin position="207"/>
        <end position="232"/>
    </location>
</feature>
<evidence type="ECO:0000313" key="2">
    <source>
        <dbReference type="EMBL" id="CAB4183217.1"/>
    </source>
</evidence>
<protein>
    <submittedName>
        <fullName evidence="3">Uncharacterized protein</fullName>
    </submittedName>
</protein>
<organism evidence="3">
    <name type="scientific">uncultured Caudovirales phage</name>
    <dbReference type="NCBI Taxonomy" id="2100421"/>
    <lineage>
        <taxon>Viruses</taxon>
        <taxon>Duplodnaviria</taxon>
        <taxon>Heunggongvirae</taxon>
        <taxon>Uroviricota</taxon>
        <taxon>Caudoviricetes</taxon>
        <taxon>Peduoviridae</taxon>
        <taxon>Maltschvirus</taxon>
        <taxon>Maltschvirus maltsch</taxon>
    </lineage>
</organism>
<evidence type="ECO:0000313" key="3">
    <source>
        <dbReference type="EMBL" id="CAB4199062.1"/>
    </source>
</evidence>
<sequence>MSDTSDTNFTDYVDTPLDESPADIPAGDSNWEERYRNEVQDRIKERERYKPIRQTFDQMHPDDAAAVQGFAQAWASGDQDTAINWMIENAKTLAGDKFYDIAGVSNQDRNEIMQEAVYDGQQAGLTPEQVNGLIEQRMGEFQHEQVVQQYEQEISQTLIDAGYDPDSPLAVAAISAAQQRSDLDLHAAIKDVENQILNQAQNIVSRRQNPSAGMPSAAPNGVAPRFDTANMTPRDRAMARLNQNPS</sequence>
<dbReference type="EMBL" id="LR797036">
    <property type="protein sequence ID" value="CAB4183217.1"/>
    <property type="molecule type" value="Genomic_DNA"/>
</dbReference>
<name>A0A6J5RSN5_9CAUD</name>
<accession>A0A6J5RSN5</accession>
<evidence type="ECO:0000256" key="1">
    <source>
        <dbReference type="SAM" id="MobiDB-lite"/>
    </source>
</evidence>
<dbReference type="EMBL" id="LR797277">
    <property type="protein sequence ID" value="CAB4199062.1"/>
    <property type="molecule type" value="Genomic_DNA"/>
</dbReference>
<reference evidence="3" key="1">
    <citation type="submission" date="2020-05" db="EMBL/GenBank/DDBJ databases">
        <authorList>
            <person name="Chiriac C."/>
            <person name="Salcher M."/>
            <person name="Ghai R."/>
            <person name="Kavagutti S V."/>
        </authorList>
    </citation>
    <scope>NUCLEOTIDE SEQUENCE</scope>
</reference>
<feature type="region of interest" description="Disordered" evidence="1">
    <location>
        <begin position="1"/>
        <end position="30"/>
    </location>
</feature>
<gene>
    <name evidence="2" type="ORF">UFOVP1083_41</name>
    <name evidence="3" type="ORF">UFOVP1327_12</name>
</gene>